<organism evidence="2 3">
    <name type="scientific">Nesidiocoris tenuis</name>
    <dbReference type="NCBI Taxonomy" id="355587"/>
    <lineage>
        <taxon>Eukaryota</taxon>
        <taxon>Metazoa</taxon>
        <taxon>Ecdysozoa</taxon>
        <taxon>Arthropoda</taxon>
        <taxon>Hexapoda</taxon>
        <taxon>Insecta</taxon>
        <taxon>Pterygota</taxon>
        <taxon>Neoptera</taxon>
        <taxon>Paraneoptera</taxon>
        <taxon>Hemiptera</taxon>
        <taxon>Heteroptera</taxon>
        <taxon>Panheteroptera</taxon>
        <taxon>Cimicomorpha</taxon>
        <taxon>Miridae</taxon>
        <taxon>Dicyphina</taxon>
        <taxon>Nesidiocoris</taxon>
    </lineage>
</organism>
<name>A0ABN7ART4_9HEMI</name>
<gene>
    <name evidence="2" type="ORF">NTJ_07728</name>
</gene>
<dbReference type="Proteomes" id="UP001307889">
    <property type="component" value="Chromosome 5"/>
</dbReference>
<protein>
    <submittedName>
        <fullName evidence="2">Uncharacterized protein</fullName>
    </submittedName>
</protein>
<dbReference type="EMBL" id="AP028913">
    <property type="protein sequence ID" value="BES94918.1"/>
    <property type="molecule type" value="Genomic_DNA"/>
</dbReference>
<feature type="region of interest" description="Disordered" evidence="1">
    <location>
        <begin position="45"/>
        <end position="72"/>
    </location>
</feature>
<evidence type="ECO:0000313" key="2">
    <source>
        <dbReference type="EMBL" id="BES94918.1"/>
    </source>
</evidence>
<sequence>MHQPSSGFSTDPALDTIPAMDSGLDIVQAIDLTLHNHAMVDTNPTLGSAIGTDPAPDTIPAMDPALNTGPILDTNRARDAAHDTNPAMDSGLDIIPTMDPVLDTNPTRNAAHDHHQPWIPLSITMQWGDTNPAVDSAPIQLLTPFQPWAQPSIPIQC</sequence>
<proteinExistence type="predicted"/>
<evidence type="ECO:0000313" key="3">
    <source>
        <dbReference type="Proteomes" id="UP001307889"/>
    </source>
</evidence>
<reference evidence="2 3" key="1">
    <citation type="submission" date="2023-09" db="EMBL/GenBank/DDBJ databases">
        <title>Nesidiocoris tenuis whole genome shotgun sequence.</title>
        <authorList>
            <person name="Shibata T."/>
            <person name="Shimoda M."/>
            <person name="Kobayashi T."/>
            <person name="Uehara T."/>
        </authorList>
    </citation>
    <scope>NUCLEOTIDE SEQUENCE [LARGE SCALE GENOMIC DNA]</scope>
    <source>
        <strain evidence="2 3">Japan</strain>
    </source>
</reference>
<keyword evidence="3" id="KW-1185">Reference proteome</keyword>
<evidence type="ECO:0000256" key="1">
    <source>
        <dbReference type="SAM" id="MobiDB-lite"/>
    </source>
</evidence>
<accession>A0ABN7ART4</accession>